<protein>
    <recommendedName>
        <fullName evidence="7">GRF-type domain-containing protein</fullName>
    </recommendedName>
</protein>
<dbReference type="Pfam" id="PF06839">
    <property type="entry name" value="Zn_ribbon_GRF"/>
    <property type="match status" value="1"/>
</dbReference>
<accession>A0A9N7NHR1</accession>
<keyword evidence="5" id="KW-0175">Coiled coil</keyword>
<evidence type="ECO:0000259" key="7">
    <source>
        <dbReference type="PROSITE" id="PS51999"/>
    </source>
</evidence>
<evidence type="ECO:0000256" key="2">
    <source>
        <dbReference type="ARBA" id="ARBA00022771"/>
    </source>
</evidence>
<dbReference type="OrthoDB" id="913116at2759"/>
<sequence>MSYSYGSSAFEDTVVHNMDVSCNCGDKLHLKTSWTARNPGRRYWACPKYGSAGYCGIFIWYDPEMCERSKSIIPGLLNKMNKYRHELEQLNIREREGAIRLEVAMRKVEDMEKELRVSKKSANTLWNVVICLSAMLFMFILCFK</sequence>
<keyword evidence="6" id="KW-0812">Transmembrane</keyword>
<evidence type="ECO:0000256" key="3">
    <source>
        <dbReference type="ARBA" id="ARBA00022833"/>
    </source>
</evidence>
<feature type="coiled-coil region" evidence="5">
    <location>
        <begin position="73"/>
        <end position="121"/>
    </location>
</feature>
<evidence type="ECO:0000256" key="5">
    <source>
        <dbReference type="SAM" id="Coils"/>
    </source>
</evidence>
<evidence type="ECO:0000256" key="1">
    <source>
        <dbReference type="ARBA" id="ARBA00022723"/>
    </source>
</evidence>
<dbReference type="AlphaFoldDB" id="A0A9N7NHR1"/>
<name>A0A9N7NHR1_STRHE</name>
<proteinExistence type="predicted"/>
<dbReference type="Proteomes" id="UP001153555">
    <property type="component" value="Unassembled WGS sequence"/>
</dbReference>
<gene>
    <name evidence="8" type="ORF">SHERM_24681</name>
</gene>
<feature type="transmembrane region" description="Helical" evidence="6">
    <location>
        <begin position="125"/>
        <end position="143"/>
    </location>
</feature>
<dbReference type="InterPro" id="IPR010666">
    <property type="entry name" value="Znf_GRF"/>
</dbReference>
<keyword evidence="1" id="KW-0479">Metal-binding</keyword>
<keyword evidence="6" id="KW-1133">Transmembrane helix</keyword>
<keyword evidence="9" id="KW-1185">Reference proteome</keyword>
<dbReference type="GO" id="GO:0008270">
    <property type="term" value="F:zinc ion binding"/>
    <property type="evidence" value="ECO:0007669"/>
    <property type="project" value="UniProtKB-KW"/>
</dbReference>
<evidence type="ECO:0000313" key="9">
    <source>
        <dbReference type="Proteomes" id="UP001153555"/>
    </source>
</evidence>
<evidence type="ECO:0000256" key="4">
    <source>
        <dbReference type="PROSITE-ProRule" id="PRU01343"/>
    </source>
</evidence>
<comment type="caution">
    <text evidence="8">The sequence shown here is derived from an EMBL/GenBank/DDBJ whole genome shotgun (WGS) entry which is preliminary data.</text>
</comment>
<evidence type="ECO:0000313" key="8">
    <source>
        <dbReference type="EMBL" id="CAA0829090.1"/>
    </source>
</evidence>
<dbReference type="EMBL" id="CACSLK010027773">
    <property type="protein sequence ID" value="CAA0829090.1"/>
    <property type="molecule type" value="Genomic_DNA"/>
</dbReference>
<dbReference type="PANTHER" id="PTHR33248">
    <property type="entry name" value="ZINC ION-BINDING PROTEIN"/>
    <property type="match status" value="1"/>
</dbReference>
<evidence type="ECO:0000256" key="6">
    <source>
        <dbReference type="SAM" id="Phobius"/>
    </source>
</evidence>
<keyword evidence="2 4" id="KW-0863">Zinc-finger</keyword>
<keyword evidence="3" id="KW-0862">Zinc</keyword>
<reference evidence="8" key="1">
    <citation type="submission" date="2019-12" db="EMBL/GenBank/DDBJ databases">
        <authorList>
            <person name="Scholes J."/>
        </authorList>
    </citation>
    <scope>NUCLEOTIDE SEQUENCE</scope>
</reference>
<feature type="domain" description="GRF-type" evidence="7">
    <location>
        <begin position="22"/>
        <end position="64"/>
    </location>
</feature>
<keyword evidence="6" id="KW-0472">Membrane</keyword>
<dbReference type="PROSITE" id="PS51999">
    <property type="entry name" value="ZF_GRF"/>
    <property type="match status" value="1"/>
</dbReference>
<organism evidence="8 9">
    <name type="scientific">Striga hermonthica</name>
    <name type="common">Purple witchweed</name>
    <name type="synonym">Buchnera hermonthica</name>
    <dbReference type="NCBI Taxonomy" id="68872"/>
    <lineage>
        <taxon>Eukaryota</taxon>
        <taxon>Viridiplantae</taxon>
        <taxon>Streptophyta</taxon>
        <taxon>Embryophyta</taxon>
        <taxon>Tracheophyta</taxon>
        <taxon>Spermatophyta</taxon>
        <taxon>Magnoliopsida</taxon>
        <taxon>eudicotyledons</taxon>
        <taxon>Gunneridae</taxon>
        <taxon>Pentapetalae</taxon>
        <taxon>asterids</taxon>
        <taxon>lamiids</taxon>
        <taxon>Lamiales</taxon>
        <taxon>Orobanchaceae</taxon>
        <taxon>Buchnereae</taxon>
        <taxon>Striga</taxon>
    </lineage>
</organism>